<name>A0AAV0P793_9ROSI</name>
<keyword evidence="3" id="KW-1185">Reference proteome</keyword>
<sequence>MQRQGSEMGDRQPRPRRRPPHRRPHPPRRIPRIRVSSSGSFDSAGRGLRSGDDEQVRCQV</sequence>
<dbReference type="Proteomes" id="UP001154282">
    <property type="component" value="Unassembled WGS sequence"/>
</dbReference>
<feature type="compositionally biased region" description="Basic and acidic residues" evidence="1">
    <location>
        <begin position="49"/>
        <end position="60"/>
    </location>
</feature>
<dbReference type="EMBL" id="CAMGYJ010000008">
    <property type="protein sequence ID" value="CAI0467002.1"/>
    <property type="molecule type" value="Genomic_DNA"/>
</dbReference>
<evidence type="ECO:0000313" key="2">
    <source>
        <dbReference type="EMBL" id="CAI0467002.1"/>
    </source>
</evidence>
<feature type="region of interest" description="Disordered" evidence="1">
    <location>
        <begin position="1"/>
        <end position="60"/>
    </location>
</feature>
<protein>
    <submittedName>
        <fullName evidence="2">Uncharacterized protein</fullName>
    </submittedName>
</protein>
<comment type="caution">
    <text evidence="2">The sequence shown here is derived from an EMBL/GenBank/DDBJ whole genome shotgun (WGS) entry which is preliminary data.</text>
</comment>
<gene>
    <name evidence="2" type="ORF">LITE_LOCUS37274</name>
</gene>
<feature type="compositionally biased region" description="Basic residues" evidence="1">
    <location>
        <begin position="14"/>
        <end position="32"/>
    </location>
</feature>
<evidence type="ECO:0000313" key="3">
    <source>
        <dbReference type="Proteomes" id="UP001154282"/>
    </source>
</evidence>
<dbReference type="AlphaFoldDB" id="A0AAV0P793"/>
<proteinExistence type="predicted"/>
<organism evidence="2 3">
    <name type="scientific">Linum tenue</name>
    <dbReference type="NCBI Taxonomy" id="586396"/>
    <lineage>
        <taxon>Eukaryota</taxon>
        <taxon>Viridiplantae</taxon>
        <taxon>Streptophyta</taxon>
        <taxon>Embryophyta</taxon>
        <taxon>Tracheophyta</taxon>
        <taxon>Spermatophyta</taxon>
        <taxon>Magnoliopsida</taxon>
        <taxon>eudicotyledons</taxon>
        <taxon>Gunneridae</taxon>
        <taxon>Pentapetalae</taxon>
        <taxon>rosids</taxon>
        <taxon>fabids</taxon>
        <taxon>Malpighiales</taxon>
        <taxon>Linaceae</taxon>
        <taxon>Linum</taxon>
    </lineage>
</organism>
<accession>A0AAV0P793</accession>
<reference evidence="2" key="1">
    <citation type="submission" date="2022-08" db="EMBL/GenBank/DDBJ databases">
        <authorList>
            <person name="Gutierrez-Valencia J."/>
        </authorList>
    </citation>
    <scope>NUCLEOTIDE SEQUENCE</scope>
</reference>
<evidence type="ECO:0000256" key="1">
    <source>
        <dbReference type="SAM" id="MobiDB-lite"/>
    </source>
</evidence>